<evidence type="ECO:0000313" key="1">
    <source>
        <dbReference type="EMBL" id="MBW0503969.1"/>
    </source>
</evidence>
<dbReference type="Proteomes" id="UP000765509">
    <property type="component" value="Unassembled WGS sequence"/>
</dbReference>
<comment type="caution">
    <text evidence="1">The sequence shown here is derived from an EMBL/GenBank/DDBJ whole genome shotgun (WGS) entry which is preliminary data.</text>
</comment>
<evidence type="ECO:0000313" key="2">
    <source>
        <dbReference type="Proteomes" id="UP000765509"/>
    </source>
</evidence>
<dbReference type="EMBL" id="AVOT02017668">
    <property type="protein sequence ID" value="MBW0503969.1"/>
    <property type="molecule type" value="Genomic_DNA"/>
</dbReference>
<dbReference type="AlphaFoldDB" id="A0A9Q3DIT3"/>
<sequence length="125" mass="14979">MPKLSNPFSHIKIPVKSKEESKYPFITDLNHNDNNPVLMKKVPQLKEWPTFTVEGEYDHMSFIKTIEMLKEDYSIPDELIAARLNELFEKDAKRCHYGIRQTNAKNRWSLWKNEIITKWENDAWR</sequence>
<gene>
    <name evidence="1" type="ORF">O181_043684</name>
</gene>
<name>A0A9Q3DIT3_9BASI</name>
<reference evidence="1" key="1">
    <citation type="submission" date="2021-03" db="EMBL/GenBank/DDBJ databases">
        <title>Draft genome sequence of rust myrtle Austropuccinia psidii MF-1, a brazilian biotype.</title>
        <authorList>
            <person name="Quecine M.C."/>
            <person name="Pachon D.M.R."/>
            <person name="Bonatelli M.L."/>
            <person name="Correr F.H."/>
            <person name="Franceschini L.M."/>
            <person name="Leite T.F."/>
            <person name="Margarido G.R.A."/>
            <person name="Almeida C.A."/>
            <person name="Ferrarezi J.A."/>
            <person name="Labate C.A."/>
        </authorList>
    </citation>
    <scope>NUCLEOTIDE SEQUENCE</scope>
    <source>
        <strain evidence="1">MF-1</strain>
    </source>
</reference>
<keyword evidence="2" id="KW-1185">Reference proteome</keyword>
<organism evidence="1 2">
    <name type="scientific">Austropuccinia psidii MF-1</name>
    <dbReference type="NCBI Taxonomy" id="1389203"/>
    <lineage>
        <taxon>Eukaryota</taxon>
        <taxon>Fungi</taxon>
        <taxon>Dikarya</taxon>
        <taxon>Basidiomycota</taxon>
        <taxon>Pucciniomycotina</taxon>
        <taxon>Pucciniomycetes</taxon>
        <taxon>Pucciniales</taxon>
        <taxon>Sphaerophragmiaceae</taxon>
        <taxon>Austropuccinia</taxon>
    </lineage>
</organism>
<protein>
    <submittedName>
        <fullName evidence="1">Uncharacterized protein</fullName>
    </submittedName>
</protein>
<accession>A0A9Q3DIT3</accession>
<proteinExistence type="predicted"/>